<keyword evidence="2" id="KW-0812">Transmembrane</keyword>
<dbReference type="PANTHER" id="PTHR36789:SF1">
    <property type="entry name" value="TRANSMEMBRANE PROTEIN"/>
    <property type="match status" value="1"/>
</dbReference>
<evidence type="ECO:0000313" key="5">
    <source>
        <dbReference type="Proteomes" id="UP000663760"/>
    </source>
</evidence>
<feature type="compositionally biased region" description="Basic residues" evidence="1">
    <location>
        <begin position="22"/>
        <end position="33"/>
    </location>
</feature>
<name>A0A7I8IT67_SPIIN</name>
<keyword evidence="2" id="KW-0472">Membrane</keyword>
<dbReference type="Proteomes" id="UP000663760">
    <property type="component" value="Chromosome 5"/>
</dbReference>
<evidence type="ECO:0000256" key="1">
    <source>
        <dbReference type="SAM" id="MobiDB-lite"/>
    </source>
</evidence>
<protein>
    <submittedName>
        <fullName evidence="3">Uncharacterized protein</fullName>
    </submittedName>
</protein>
<accession>A0A7I8IT67</accession>
<dbReference type="OrthoDB" id="1922241at2759"/>
<proteinExistence type="predicted"/>
<dbReference type="AlphaFoldDB" id="A0A7I8IT67"/>
<reference evidence="3" key="1">
    <citation type="submission" date="2019-12" db="EMBL/GenBank/DDBJ databases">
        <authorList>
            <person name="Scholz U."/>
            <person name="Mascher M."/>
            <person name="Fiebig A."/>
        </authorList>
    </citation>
    <scope>NUCLEOTIDE SEQUENCE</scope>
</reference>
<feature type="region of interest" description="Disordered" evidence="1">
    <location>
        <begin position="54"/>
        <end position="116"/>
    </location>
</feature>
<feature type="transmembrane region" description="Helical" evidence="2">
    <location>
        <begin position="133"/>
        <end position="152"/>
    </location>
</feature>
<evidence type="ECO:0000313" key="4">
    <source>
        <dbReference type="EMBL" id="CAA7397097.1"/>
    </source>
</evidence>
<gene>
    <name evidence="3" type="ORF">SI7747_05007146</name>
    <name evidence="4" type="ORF">SI8410_05007760</name>
</gene>
<feature type="region of interest" description="Disordered" evidence="1">
    <location>
        <begin position="1"/>
        <end position="35"/>
    </location>
</feature>
<feature type="compositionally biased region" description="Pro residues" evidence="1">
    <location>
        <begin position="100"/>
        <end position="112"/>
    </location>
</feature>
<keyword evidence="5" id="KW-1185">Reference proteome</keyword>
<sequence length="183" mass="19159">MGAAAFPLLRPSSLAPRPLPARSRRSVPLRRRTLAANPASRRWVGFLVLAESNGNGLTKEDAPPLAGGEPARGDGESRGTPPYSAEGDGGDGGRKMGSENPPPPPPPPPPPGRAASTGGIRWRELLLAPDPDNVLAVGLTGILAWASLQVLWQLVFISLAILVAALKYSFIAALLLFILITLL</sequence>
<dbReference type="PANTHER" id="PTHR36789">
    <property type="entry name" value="TRANSMEMBRANE PROTEIN"/>
    <property type="match status" value="1"/>
</dbReference>
<evidence type="ECO:0000313" key="3">
    <source>
        <dbReference type="EMBL" id="CAA2620977.1"/>
    </source>
</evidence>
<feature type="compositionally biased region" description="Low complexity" evidence="1">
    <location>
        <begin position="1"/>
        <end position="16"/>
    </location>
</feature>
<evidence type="ECO:0000256" key="2">
    <source>
        <dbReference type="SAM" id="Phobius"/>
    </source>
</evidence>
<dbReference type="EMBL" id="LR743592">
    <property type="protein sequence ID" value="CAA2620977.1"/>
    <property type="molecule type" value="Genomic_DNA"/>
</dbReference>
<organism evidence="3">
    <name type="scientific">Spirodela intermedia</name>
    <name type="common">Intermediate duckweed</name>
    <dbReference type="NCBI Taxonomy" id="51605"/>
    <lineage>
        <taxon>Eukaryota</taxon>
        <taxon>Viridiplantae</taxon>
        <taxon>Streptophyta</taxon>
        <taxon>Embryophyta</taxon>
        <taxon>Tracheophyta</taxon>
        <taxon>Spermatophyta</taxon>
        <taxon>Magnoliopsida</taxon>
        <taxon>Liliopsida</taxon>
        <taxon>Araceae</taxon>
        <taxon>Lemnoideae</taxon>
        <taxon>Spirodela</taxon>
    </lineage>
</organism>
<keyword evidence="2" id="KW-1133">Transmembrane helix</keyword>
<dbReference type="EMBL" id="LR746268">
    <property type="protein sequence ID" value="CAA7397097.1"/>
    <property type="molecule type" value="Genomic_DNA"/>
</dbReference>
<feature type="transmembrane region" description="Helical" evidence="2">
    <location>
        <begin position="158"/>
        <end position="182"/>
    </location>
</feature>